<feature type="domain" description="Sperm microtubule inner protein 1 C-terminal" evidence="2">
    <location>
        <begin position="93"/>
        <end position="186"/>
    </location>
</feature>
<evidence type="ECO:0000313" key="4">
    <source>
        <dbReference type="Proteomes" id="UP000887013"/>
    </source>
</evidence>
<sequence>MAREKVLDPAFQKAFTESINKEHMIRINWHLKHDSGLKRTAEESCRWDDVPDDDDEDFVPPFDSTPPPPPEILKEGTLKPDVVGQPHIYELKDLKKIEDEMKVMKPVHPKTKKLLYEGISKEDEGKIKYLKVRKKKKPEDKYYFPVCTSWEYGWTYGQEPDLSFPEHGRKQAMKPSFFRPNDVQLKPRDRID</sequence>
<evidence type="ECO:0000256" key="1">
    <source>
        <dbReference type="SAM" id="MobiDB-lite"/>
    </source>
</evidence>
<dbReference type="Proteomes" id="UP000887013">
    <property type="component" value="Unassembled WGS sequence"/>
</dbReference>
<dbReference type="EMBL" id="BMAW01059320">
    <property type="protein sequence ID" value="GFT20668.1"/>
    <property type="molecule type" value="Genomic_DNA"/>
</dbReference>
<comment type="caution">
    <text evidence="3">The sequence shown here is derived from an EMBL/GenBank/DDBJ whole genome shotgun (WGS) entry which is preliminary data.</text>
</comment>
<dbReference type="AlphaFoldDB" id="A0A8X6NLG9"/>
<dbReference type="OrthoDB" id="410807at2759"/>
<gene>
    <name evidence="3" type="primary">AVEN_74276_1</name>
    <name evidence="3" type="ORF">NPIL_61341</name>
</gene>
<evidence type="ECO:0000313" key="3">
    <source>
        <dbReference type="EMBL" id="GFT20668.1"/>
    </source>
</evidence>
<keyword evidence="4" id="KW-1185">Reference proteome</keyword>
<protein>
    <recommendedName>
        <fullName evidence="2">Sperm microtubule inner protein 1 C-terminal domain-containing protein</fullName>
    </recommendedName>
</protein>
<feature type="region of interest" description="Disordered" evidence="1">
    <location>
        <begin position="163"/>
        <end position="192"/>
    </location>
</feature>
<dbReference type="PANTHER" id="PTHR35826">
    <property type="entry name" value="PROTEIN ATP6V1FNB-LIKE"/>
    <property type="match status" value="1"/>
</dbReference>
<evidence type="ECO:0000259" key="2">
    <source>
        <dbReference type="Pfam" id="PF22589"/>
    </source>
</evidence>
<feature type="region of interest" description="Disordered" evidence="1">
    <location>
        <begin position="44"/>
        <end position="77"/>
    </location>
</feature>
<reference evidence="3" key="1">
    <citation type="submission" date="2020-08" db="EMBL/GenBank/DDBJ databases">
        <title>Multicomponent nature underlies the extraordinary mechanical properties of spider dragline silk.</title>
        <authorList>
            <person name="Kono N."/>
            <person name="Nakamura H."/>
            <person name="Mori M."/>
            <person name="Yoshida Y."/>
            <person name="Ohtoshi R."/>
            <person name="Malay A.D."/>
            <person name="Moran D.A.P."/>
            <person name="Tomita M."/>
            <person name="Numata K."/>
            <person name="Arakawa K."/>
        </authorList>
    </citation>
    <scope>NUCLEOTIDE SEQUENCE</scope>
</reference>
<name>A0A8X6NLG9_NEPPI</name>
<dbReference type="Pfam" id="PF22589">
    <property type="entry name" value="SPMIP1"/>
    <property type="match status" value="1"/>
</dbReference>
<dbReference type="PANTHER" id="PTHR35826:SF2">
    <property type="entry name" value="PROTEIN ATP6V1FNB"/>
    <property type="match status" value="1"/>
</dbReference>
<organism evidence="3 4">
    <name type="scientific">Nephila pilipes</name>
    <name type="common">Giant wood spider</name>
    <name type="synonym">Nephila maculata</name>
    <dbReference type="NCBI Taxonomy" id="299642"/>
    <lineage>
        <taxon>Eukaryota</taxon>
        <taxon>Metazoa</taxon>
        <taxon>Ecdysozoa</taxon>
        <taxon>Arthropoda</taxon>
        <taxon>Chelicerata</taxon>
        <taxon>Arachnida</taxon>
        <taxon>Araneae</taxon>
        <taxon>Araneomorphae</taxon>
        <taxon>Entelegynae</taxon>
        <taxon>Araneoidea</taxon>
        <taxon>Nephilidae</taxon>
        <taxon>Nephila</taxon>
    </lineage>
</organism>
<dbReference type="InterPro" id="IPR054323">
    <property type="entry name" value="SPMIP1_C"/>
</dbReference>
<accession>A0A8X6NLG9</accession>
<proteinExistence type="predicted"/>